<evidence type="ECO:0000313" key="4">
    <source>
        <dbReference type="Proteomes" id="UP000800235"/>
    </source>
</evidence>
<dbReference type="PROSITE" id="PS50822">
    <property type="entry name" value="PIWI"/>
    <property type="match status" value="1"/>
</dbReference>
<dbReference type="PANTHER" id="PTHR22891">
    <property type="entry name" value="EUKARYOTIC TRANSLATION INITIATION FACTOR 2C"/>
    <property type="match status" value="1"/>
</dbReference>
<accession>A0A9P4U3Z6</accession>
<organism evidence="3 4">
    <name type="scientific">Tothia fuscella</name>
    <dbReference type="NCBI Taxonomy" id="1048955"/>
    <lineage>
        <taxon>Eukaryota</taxon>
        <taxon>Fungi</taxon>
        <taxon>Dikarya</taxon>
        <taxon>Ascomycota</taxon>
        <taxon>Pezizomycotina</taxon>
        <taxon>Dothideomycetes</taxon>
        <taxon>Pleosporomycetidae</taxon>
        <taxon>Venturiales</taxon>
        <taxon>Cylindrosympodiaceae</taxon>
        <taxon>Tothia</taxon>
    </lineage>
</organism>
<name>A0A9P4U3Z6_9PEZI</name>
<dbReference type="InterPro" id="IPR036397">
    <property type="entry name" value="RNaseH_sf"/>
</dbReference>
<sequence length="823" mass="92085">MSHSSVVNGTASKNPEPMDTSFATSGVVQTSLGMFFEVQGTKTIFKYSVTFKKSINLNEGSSAIRVKAGIEAWENVREQALRKDLFQKLLSHEDWAQFNNVSAETLYDGKSTFFSCECLIRHEKDVRTTTVEHKNDKYEITVKRLGQFEPQDTSDSKRTSLDQFLRFQCEKLSSRDTTNRGLKVEKGATVHLDTTTNLIIRPTTVAKIPAGLLQDTLARLSSSAGIGHDLLIGNPWLLNALAGLPMKRTDRNQWVWLPKNAAVLKAADRSNRQKEAMVQLQVLIGKTSKGLEWLPANQLSLPSDQVVSRNSYFVKQYGLNVETQTACEKSFREEFDNLREGLQKNFEVKLQQHEMHGGWITNPPELTYKAPPVKTPTKRKVSATYAKQEANLASTGQWSIAKDENTTFQEPLQLAPEQVIEFRLKKRESEETPDRDLEELRTCCEHLNTYSFKNFADADPEIPHRKREVKVAQTKLLGFGHGPQSVEALNEQLGLKVRPGDPSKVLTIVLPDKQPERYAQAKIWADCVLGVQSVCVIRPNNKGRIRLPENLAMKINLKAGGTNFRNDQLELPDESMVVGISVSHPPDNSVAGGVYPSVAAVVASSDKDYLNLPGSLRYQPNGVQEVVELEEMMKERLTRWIEKRKSSATDKSMALPQHIIVYRTGIGRQQYDKTVFKSELTKVQHAVNSFGLRPSKITVILVEKNHRTQVYKVERNKPGFVVTTKEGSDSLNNKGLSFYLKSNAIFDAKDPTPAVVTTTSDDANGKIEIQSNGSATSEITASKGPTPQLRCRSHYEIFQNNSGLSKEGLMQTVRHGPIMCFTC</sequence>
<evidence type="ECO:0000256" key="1">
    <source>
        <dbReference type="SAM" id="MobiDB-lite"/>
    </source>
</evidence>
<dbReference type="Gene3D" id="3.30.420.10">
    <property type="entry name" value="Ribonuclease H-like superfamily/Ribonuclease H"/>
    <property type="match status" value="1"/>
</dbReference>
<protein>
    <recommendedName>
        <fullName evidence="2">Piwi domain-containing protein</fullName>
    </recommendedName>
</protein>
<feature type="compositionally biased region" description="Polar residues" evidence="1">
    <location>
        <begin position="1"/>
        <end position="13"/>
    </location>
</feature>
<feature type="domain" description="Piwi" evidence="2">
    <location>
        <begin position="505"/>
        <end position="711"/>
    </location>
</feature>
<evidence type="ECO:0000313" key="3">
    <source>
        <dbReference type="EMBL" id="KAF2436445.1"/>
    </source>
</evidence>
<dbReference type="SUPFAM" id="SSF53098">
    <property type="entry name" value="Ribonuclease H-like"/>
    <property type="match status" value="1"/>
</dbReference>
<feature type="region of interest" description="Disordered" evidence="1">
    <location>
        <begin position="1"/>
        <end position="20"/>
    </location>
</feature>
<comment type="caution">
    <text evidence="3">The sequence shown here is derived from an EMBL/GenBank/DDBJ whole genome shotgun (WGS) entry which is preliminary data.</text>
</comment>
<evidence type="ECO:0000259" key="2">
    <source>
        <dbReference type="PROSITE" id="PS50822"/>
    </source>
</evidence>
<dbReference type="InterPro" id="IPR012337">
    <property type="entry name" value="RNaseH-like_sf"/>
</dbReference>
<dbReference type="Proteomes" id="UP000800235">
    <property type="component" value="Unassembled WGS sequence"/>
</dbReference>
<proteinExistence type="predicted"/>
<dbReference type="SMART" id="SM00950">
    <property type="entry name" value="Piwi"/>
    <property type="match status" value="1"/>
</dbReference>
<dbReference type="AlphaFoldDB" id="A0A9P4U3Z6"/>
<reference evidence="3" key="1">
    <citation type="journal article" date="2020" name="Stud. Mycol.">
        <title>101 Dothideomycetes genomes: a test case for predicting lifestyles and emergence of pathogens.</title>
        <authorList>
            <person name="Haridas S."/>
            <person name="Albert R."/>
            <person name="Binder M."/>
            <person name="Bloem J."/>
            <person name="Labutti K."/>
            <person name="Salamov A."/>
            <person name="Andreopoulos B."/>
            <person name="Baker S."/>
            <person name="Barry K."/>
            <person name="Bills G."/>
            <person name="Bluhm B."/>
            <person name="Cannon C."/>
            <person name="Castanera R."/>
            <person name="Culley D."/>
            <person name="Daum C."/>
            <person name="Ezra D."/>
            <person name="Gonzalez J."/>
            <person name="Henrissat B."/>
            <person name="Kuo A."/>
            <person name="Liang C."/>
            <person name="Lipzen A."/>
            <person name="Lutzoni F."/>
            <person name="Magnuson J."/>
            <person name="Mondo S."/>
            <person name="Nolan M."/>
            <person name="Ohm R."/>
            <person name="Pangilinan J."/>
            <person name="Park H.-J."/>
            <person name="Ramirez L."/>
            <person name="Alfaro M."/>
            <person name="Sun H."/>
            <person name="Tritt A."/>
            <person name="Yoshinaga Y."/>
            <person name="Zwiers L.-H."/>
            <person name="Turgeon B."/>
            <person name="Goodwin S."/>
            <person name="Spatafora J."/>
            <person name="Crous P."/>
            <person name="Grigoriev I."/>
        </authorList>
    </citation>
    <scope>NUCLEOTIDE SEQUENCE</scope>
    <source>
        <strain evidence="3">CBS 130266</strain>
    </source>
</reference>
<dbReference type="OrthoDB" id="5349200at2759"/>
<dbReference type="Gene3D" id="3.40.50.2300">
    <property type="match status" value="1"/>
</dbReference>
<keyword evidence="4" id="KW-1185">Reference proteome</keyword>
<dbReference type="EMBL" id="MU007010">
    <property type="protein sequence ID" value="KAF2436445.1"/>
    <property type="molecule type" value="Genomic_DNA"/>
</dbReference>
<dbReference type="InterPro" id="IPR003165">
    <property type="entry name" value="Piwi"/>
</dbReference>
<dbReference type="GO" id="GO:0003676">
    <property type="term" value="F:nucleic acid binding"/>
    <property type="evidence" value="ECO:0007669"/>
    <property type="project" value="InterPro"/>
</dbReference>
<gene>
    <name evidence="3" type="ORF">EJ08DRAFT_147253</name>
</gene>
<dbReference type="Pfam" id="PF02171">
    <property type="entry name" value="Piwi"/>
    <property type="match status" value="1"/>
</dbReference>